<dbReference type="EMBL" id="BPLQ01009167">
    <property type="protein sequence ID" value="GIY42222.1"/>
    <property type="molecule type" value="Genomic_DNA"/>
</dbReference>
<dbReference type="Proteomes" id="UP001054837">
    <property type="component" value="Unassembled WGS sequence"/>
</dbReference>
<proteinExistence type="predicted"/>
<dbReference type="AlphaFoldDB" id="A0AAV4TBM9"/>
<organism evidence="1 2">
    <name type="scientific">Caerostris darwini</name>
    <dbReference type="NCBI Taxonomy" id="1538125"/>
    <lineage>
        <taxon>Eukaryota</taxon>
        <taxon>Metazoa</taxon>
        <taxon>Ecdysozoa</taxon>
        <taxon>Arthropoda</taxon>
        <taxon>Chelicerata</taxon>
        <taxon>Arachnida</taxon>
        <taxon>Araneae</taxon>
        <taxon>Araneomorphae</taxon>
        <taxon>Entelegynae</taxon>
        <taxon>Araneoidea</taxon>
        <taxon>Araneidae</taxon>
        <taxon>Caerostris</taxon>
    </lineage>
</organism>
<evidence type="ECO:0000313" key="2">
    <source>
        <dbReference type="Proteomes" id="UP001054837"/>
    </source>
</evidence>
<protein>
    <submittedName>
        <fullName evidence="1">Uncharacterized protein</fullName>
    </submittedName>
</protein>
<evidence type="ECO:0000313" key="1">
    <source>
        <dbReference type="EMBL" id="GIY42222.1"/>
    </source>
</evidence>
<keyword evidence="2" id="KW-1185">Reference proteome</keyword>
<sequence length="73" mass="8239">MEDYKPECNGGTGFSRWRGLANMSWKTINLNANGGTGFSRWRENDELSLTLETTCLKRNTLEPPRAKWGSSLS</sequence>
<gene>
    <name evidence="1" type="ORF">CDAR_14661</name>
</gene>
<comment type="caution">
    <text evidence="1">The sequence shown here is derived from an EMBL/GenBank/DDBJ whole genome shotgun (WGS) entry which is preliminary data.</text>
</comment>
<reference evidence="1 2" key="1">
    <citation type="submission" date="2021-06" db="EMBL/GenBank/DDBJ databases">
        <title>Caerostris darwini draft genome.</title>
        <authorList>
            <person name="Kono N."/>
            <person name="Arakawa K."/>
        </authorList>
    </citation>
    <scope>NUCLEOTIDE SEQUENCE [LARGE SCALE GENOMIC DNA]</scope>
</reference>
<name>A0AAV4TBM9_9ARAC</name>
<accession>A0AAV4TBM9</accession>